<gene>
    <name evidence="3" type="ORF">V757_12515</name>
</gene>
<dbReference type="NCBIfam" id="TIGR02385">
    <property type="entry name" value="RelE_StbE"/>
    <property type="match status" value="1"/>
</dbReference>
<dbReference type="PANTHER" id="PTHR35601:SF1">
    <property type="entry name" value="TOXIN RELE"/>
    <property type="match status" value="1"/>
</dbReference>
<comment type="caution">
    <text evidence="3">The sequence shown here is derived from an EMBL/GenBank/DDBJ whole genome shotgun (WGS) entry which is preliminary data.</text>
</comment>
<reference evidence="3 4" key="1">
    <citation type="submission" date="2013-11" db="EMBL/GenBank/DDBJ databases">
        <title>Genomic analysis of Pelistega sp. HM-7.</title>
        <authorList>
            <person name="Kumbhare S.V."/>
            <person name="Shetty S.A."/>
            <person name="Sharma O."/>
            <person name="Dhotre D.P."/>
        </authorList>
    </citation>
    <scope>NUCLEOTIDE SEQUENCE [LARGE SCALE GENOMIC DNA]</scope>
    <source>
        <strain evidence="3 4">HM-7</strain>
    </source>
</reference>
<dbReference type="RefSeq" id="WP_023953409.1">
    <property type="nucleotide sequence ID" value="NZ_AYSV01000140.1"/>
</dbReference>
<organism evidence="3 4">
    <name type="scientific">Pelistega indica</name>
    <dbReference type="NCBI Taxonomy" id="1414851"/>
    <lineage>
        <taxon>Bacteria</taxon>
        <taxon>Pseudomonadati</taxon>
        <taxon>Pseudomonadota</taxon>
        <taxon>Betaproteobacteria</taxon>
        <taxon>Burkholderiales</taxon>
        <taxon>Alcaligenaceae</taxon>
        <taxon>Pelistega</taxon>
    </lineage>
</organism>
<keyword evidence="2" id="KW-1277">Toxin-antitoxin system</keyword>
<sequence length="88" mass="10512">MTYKLFFTEQGLKEWKKLDNSVASLFKKKLIEVLENPHIPKNRLSGYTGYRYKIKLKSIGFRLLYEVIDDQVIVKVISVNRRDSIYKR</sequence>
<comment type="similarity">
    <text evidence="1">Belongs to the RelE toxin family.</text>
</comment>
<dbReference type="OrthoDB" id="9801234at2"/>
<name>V8FQX3_9BURK</name>
<dbReference type="PANTHER" id="PTHR35601">
    <property type="entry name" value="TOXIN RELE"/>
    <property type="match status" value="1"/>
</dbReference>
<evidence type="ECO:0000313" key="3">
    <source>
        <dbReference type="EMBL" id="ETD66540.1"/>
    </source>
</evidence>
<dbReference type="InterPro" id="IPR007712">
    <property type="entry name" value="RelE/ParE_toxin"/>
</dbReference>
<proteinExistence type="inferred from homology"/>
<evidence type="ECO:0000256" key="2">
    <source>
        <dbReference type="ARBA" id="ARBA00022649"/>
    </source>
</evidence>
<dbReference type="AlphaFoldDB" id="V8FQX3"/>
<dbReference type="Pfam" id="PF05016">
    <property type="entry name" value="ParE_toxin"/>
    <property type="match status" value="1"/>
</dbReference>
<protein>
    <submittedName>
        <fullName evidence="3">Addiction module antitoxin</fullName>
    </submittedName>
</protein>
<dbReference type="EMBL" id="AYSV01000140">
    <property type="protein sequence ID" value="ETD66540.1"/>
    <property type="molecule type" value="Genomic_DNA"/>
</dbReference>
<keyword evidence="4" id="KW-1185">Reference proteome</keyword>
<dbReference type="InterPro" id="IPR035093">
    <property type="entry name" value="RelE/ParE_toxin_dom_sf"/>
</dbReference>
<dbReference type="SUPFAM" id="SSF143011">
    <property type="entry name" value="RelE-like"/>
    <property type="match status" value="1"/>
</dbReference>
<dbReference type="Proteomes" id="UP000018766">
    <property type="component" value="Unassembled WGS sequence"/>
</dbReference>
<accession>V8FQX3</accession>
<evidence type="ECO:0000256" key="1">
    <source>
        <dbReference type="ARBA" id="ARBA00006226"/>
    </source>
</evidence>
<dbReference type="Gene3D" id="3.30.2310.20">
    <property type="entry name" value="RelE-like"/>
    <property type="match status" value="1"/>
</dbReference>
<evidence type="ECO:0000313" key="4">
    <source>
        <dbReference type="Proteomes" id="UP000018766"/>
    </source>
</evidence>